<dbReference type="PANTHER" id="PTHR18952">
    <property type="entry name" value="CARBONIC ANHYDRASE"/>
    <property type="match status" value="1"/>
</dbReference>
<dbReference type="CDD" id="cd03124">
    <property type="entry name" value="alpha_CA_prokaryotic_like"/>
    <property type="match status" value="1"/>
</dbReference>
<dbReference type="PANTHER" id="PTHR18952:SF265">
    <property type="entry name" value="CARBONIC ANHYDRASE"/>
    <property type="match status" value="1"/>
</dbReference>
<dbReference type="InterPro" id="IPR036398">
    <property type="entry name" value="CA_dom_sf"/>
</dbReference>
<comment type="cofactor">
    <cofactor evidence="1 10">
        <name>Zn(2+)</name>
        <dbReference type="ChEBI" id="CHEBI:29105"/>
    </cofactor>
</comment>
<evidence type="ECO:0000256" key="8">
    <source>
        <dbReference type="ARBA" id="ARBA00023239"/>
    </source>
</evidence>
<dbReference type="Gene3D" id="3.10.200.10">
    <property type="entry name" value="Alpha carbonic anhydrase"/>
    <property type="match status" value="1"/>
</dbReference>
<dbReference type="InterPro" id="IPR018338">
    <property type="entry name" value="Carbonic_anhydrase_a-class_CS"/>
</dbReference>
<dbReference type="EMBL" id="VLKU01000002">
    <property type="protein sequence ID" value="TWI36832.1"/>
    <property type="molecule type" value="Genomic_DNA"/>
</dbReference>
<evidence type="ECO:0000256" key="6">
    <source>
        <dbReference type="ARBA" id="ARBA00022723"/>
    </source>
</evidence>
<keyword evidence="10" id="KW-0732">Signal</keyword>
<comment type="caution">
    <text evidence="12">The sequence shown here is derived from an EMBL/GenBank/DDBJ whole genome shotgun (WGS) entry which is preliminary data.</text>
</comment>
<protein>
    <recommendedName>
        <fullName evidence="5 10">Carbonic anhydrase</fullName>
        <ecNumber evidence="4 10">4.2.1.1</ecNumber>
    </recommendedName>
</protein>
<keyword evidence="6 10" id="KW-0479">Metal-binding</keyword>
<dbReference type="Proteomes" id="UP000316225">
    <property type="component" value="Unassembled WGS sequence"/>
</dbReference>
<evidence type="ECO:0000256" key="4">
    <source>
        <dbReference type="ARBA" id="ARBA00012925"/>
    </source>
</evidence>
<evidence type="ECO:0000313" key="13">
    <source>
        <dbReference type="Proteomes" id="UP000316225"/>
    </source>
</evidence>
<feature type="signal peptide" evidence="10">
    <location>
        <begin position="1"/>
        <end position="17"/>
    </location>
</feature>
<organism evidence="12 13">
    <name type="scientific">Paracoccus sulfuroxidans</name>
    <dbReference type="NCBI Taxonomy" id="384678"/>
    <lineage>
        <taxon>Bacteria</taxon>
        <taxon>Pseudomonadati</taxon>
        <taxon>Pseudomonadota</taxon>
        <taxon>Alphaproteobacteria</taxon>
        <taxon>Rhodobacterales</taxon>
        <taxon>Paracoccaceae</taxon>
        <taxon>Paracoccus</taxon>
    </lineage>
</organism>
<evidence type="ECO:0000256" key="3">
    <source>
        <dbReference type="ARBA" id="ARBA00010718"/>
    </source>
</evidence>
<feature type="chain" id="PRO_5025093834" description="Carbonic anhydrase" evidence="10">
    <location>
        <begin position="18"/>
        <end position="244"/>
    </location>
</feature>
<dbReference type="RefSeq" id="WP_145396278.1">
    <property type="nucleotide sequence ID" value="NZ_VLKU01000002.1"/>
</dbReference>
<evidence type="ECO:0000256" key="7">
    <source>
        <dbReference type="ARBA" id="ARBA00022833"/>
    </source>
</evidence>
<dbReference type="InterPro" id="IPR001148">
    <property type="entry name" value="CA_dom"/>
</dbReference>
<evidence type="ECO:0000313" key="12">
    <source>
        <dbReference type="EMBL" id="TWI36832.1"/>
    </source>
</evidence>
<dbReference type="GO" id="GO:0008270">
    <property type="term" value="F:zinc ion binding"/>
    <property type="evidence" value="ECO:0007669"/>
    <property type="project" value="UniProtKB-UniRule"/>
</dbReference>
<evidence type="ECO:0000256" key="9">
    <source>
        <dbReference type="ARBA" id="ARBA00048348"/>
    </source>
</evidence>
<evidence type="ECO:0000259" key="11">
    <source>
        <dbReference type="PROSITE" id="PS51144"/>
    </source>
</evidence>
<comment type="catalytic activity">
    <reaction evidence="9 10">
        <text>hydrogencarbonate + H(+) = CO2 + H2O</text>
        <dbReference type="Rhea" id="RHEA:10748"/>
        <dbReference type="ChEBI" id="CHEBI:15377"/>
        <dbReference type="ChEBI" id="CHEBI:15378"/>
        <dbReference type="ChEBI" id="CHEBI:16526"/>
        <dbReference type="ChEBI" id="CHEBI:17544"/>
        <dbReference type="EC" id="4.2.1.1"/>
    </reaction>
</comment>
<keyword evidence="7 10" id="KW-0862">Zinc</keyword>
<dbReference type="EC" id="4.2.1.1" evidence="4 10"/>
<keyword evidence="13" id="KW-1185">Reference proteome</keyword>
<comment type="similarity">
    <text evidence="3 10">Belongs to the alpha-carbonic anhydrase family.</text>
</comment>
<evidence type="ECO:0000256" key="2">
    <source>
        <dbReference type="ARBA" id="ARBA00002904"/>
    </source>
</evidence>
<dbReference type="SUPFAM" id="SSF51069">
    <property type="entry name" value="Carbonic anhydrase"/>
    <property type="match status" value="1"/>
</dbReference>
<dbReference type="InterPro" id="IPR023561">
    <property type="entry name" value="Carbonic_anhydrase_a-class"/>
</dbReference>
<gene>
    <name evidence="12" type="ORF">IQ24_00616</name>
</gene>
<evidence type="ECO:0000256" key="10">
    <source>
        <dbReference type="RuleBase" id="RU367011"/>
    </source>
</evidence>
<evidence type="ECO:0000256" key="5">
    <source>
        <dbReference type="ARBA" id="ARBA00014628"/>
    </source>
</evidence>
<proteinExistence type="inferred from homology"/>
<reference evidence="12 13" key="1">
    <citation type="journal article" date="2015" name="Stand. Genomic Sci.">
        <title>Genomic Encyclopedia of Bacterial and Archaeal Type Strains, Phase III: the genomes of soil and plant-associated and newly described type strains.</title>
        <authorList>
            <person name="Whitman W.B."/>
            <person name="Woyke T."/>
            <person name="Klenk H.P."/>
            <person name="Zhou Y."/>
            <person name="Lilburn T.G."/>
            <person name="Beck B.J."/>
            <person name="De Vos P."/>
            <person name="Vandamme P."/>
            <person name="Eisen J.A."/>
            <person name="Garrity G."/>
            <person name="Hugenholtz P."/>
            <person name="Kyrpides N.C."/>
        </authorList>
    </citation>
    <scope>NUCLEOTIDE SEQUENCE [LARGE SCALE GENOMIC DNA]</scope>
    <source>
        <strain evidence="12 13">CGMCC 1.5364</strain>
    </source>
</reference>
<feature type="domain" description="Alpha-carbonic anhydrase" evidence="11">
    <location>
        <begin position="21"/>
        <end position="244"/>
    </location>
</feature>
<evidence type="ECO:0000256" key="1">
    <source>
        <dbReference type="ARBA" id="ARBA00001947"/>
    </source>
</evidence>
<dbReference type="InterPro" id="IPR041891">
    <property type="entry name" value="Alpha_CA_prokaryot-like"/>
</dbReference>
<dbReference type="PROSITE" id="PS51144">
    <property type="entry name" value="ALPHA_CA_2"/>
    <property type="match status" value="1"/>
</dbReference>
<sequence length="244" mass="25751">MKIAIIPVLFLPSLALAQGEADWGYTGEKGPDHWAMLASDYETCAAGTMQSPIDLKAANAAGDLQLDLAYYAVPLKVLNTGLTLQLDGQAGGGFTEAGEKFDLVQGHFHTPSEHVLDGKTYPAELHLVHKSADGKLAVLGILIEEGAENAGLAALPVEFPKAGEEAAVEGASFEPAKFLPEDRAIYRYSGSLTTPPCSEGVAWHVVKQPVTASAEQIAALSKAMGENARPPQELHGRLLVEPAE</sequence>
<dbReference type="AlphaFoldDB" id="A0A562NX85"/>
<dbReference type="OrthoDB" id="5327615at2"/>
<comment type="function">
    <text evidence="2 10">Reversible hydration of carbon dioxide.</text>
</comment>
<dbReference type="PROSITE" id="PS00162">
    <property type="entry name" value="ALPHA_CA_1"/>
    <property type="match status" value="1"/>
</dbReference>
<keyword evidence="8 10" id="KW-0456">Lyase</keyword>
<accession>A0A562NX85</accession>
<name>A0A562NX85_9RHOB</name>
<dbReference type="Pfam" id="PF00194">
    <property type="entry name" value="Carb_anhydrase"/>
    <property type="match status" value="1"/>
</dbReference>
<dbReference type="SMART" id="SM01057">
    <property type="entry name" value="Carb_anhydrase"/>
    <property type="match status" value="1"/>
</dbReference>
<dbReference type="GO" id="GO:0004089">
    <property type="term" value="F:carbonate dehydratase activity"/>
    <property type="evidence" value="ECO:0007669"/>
    <property type="project" value="UniProtKB-UniRule"/>
</dbReference>